<dbReference type="InterPro" id="IPR028889">
    <property type="entry name" value="USP"/>
</dbReference>
<dbReference type="GO" id="GO:0004843">
    <property type="term" value="F:cysteine-type deubiquitinase activity"/>
    <property type="evidence" value="ECO:0000318"/>
    <property type="project" value="GO_Central"/>
</dbReference>
<feature type="transmembrane region" description="Helical" evidence="12">
    <location>
        <begin position="6"/>
        <end position="24"/>
    </location>
</feature>
<name>A0A2I4FFA8_JUGRE</name>
<evidence type="ECO:0000256" key="10">
    <source>
        <dbReference type="ARBA" id="ARBA00022833"/>
    </source>
</evidence>
<dbReference type="PROSITE" id="PS00972">
    <property type="entry name" value="USP_1"/>
    <property type="match status" value="1"/>
</dbReference>
<reference evidence="14" key="1">
    <citation type="submission" date="2025-08" db="UniProtKB">
        <authorList>
            <consortium name="RefSeq"/>
        </authorList>
    </citation>
    <scope>IDENTIFICATION</scope>
    <source>
        <tissue evidence="14">Leaves</tissue>
    </source>
</reference>
<dbReference type="PANTHER" id="PTHR24006:SF690">
    <property type="entry name" value="UBIQUITIN CARBOXYL-TERMINAL HYDROLASE 17"/>
    <property type="match status" value="1"/>
</dbReference>
<dbReference type="Gramene" id="Jr12_02550_p1">
    <property type="protein sequence ID" value="cds.Jr12_02550_p1"/>
    <property type="gene ID" value="Jr12_02550"/>
</dbReference>
<dbReference type="SUPFAM" id="SSF54001">
    <property type="entry name" value="Cysteine proteinases"/>
    <property type="match status" value="1"/>
</dbReference>
<gene>
    <name evidence="14" type="primary">LOC108998276</name>
</gene>
<keyword evidence="12" id="KW-0812">Transmembrane</keyword>
<dbReference type="PROSITE" id="PS50865">
    <property type="entry name" value="ZF_MYND_2"/>
    <property type="match status" value="1"/>
</dbReference>
<dbReference type="Proteomes" id="UP000235220">
    <property type="component" value="Chromosome 12"/>
</dbReference>
<comment type="catalytic activity">
    <reaction evidence="1">
        <text>Thiol-dependent hydrolysis of ester, thioester, amide, peptide and isopeptide bonds formed by the C-terminal Gly of ubiquitin (a 76-residue protein attached to proteins as an intracellular targeting signal).</text>
        <dbReference type="EC" id="3.4.19.12"/>
    </reaction>
</comment>
<dbReference type="SUPFAM" id="SSF144232">
    <property type="entry name" value="HIT/MYND zinc finger-like"/>
    <property type="match status" value="1"/>
</dbReference>
<dbReference type="GO" id="GO:0006508">
    <property type="term" value="P:proteolysis"/>
    <property type="evidence" value="ECO:0007669"/>
    <property type="project" value="UniProtKB-KW"/>
</dbReference>
<dbReference type="GeneID" id="108998276"/>
<evidence type="ECO:0000256" key="5">
    <source>
        <dbReference type="ARBA" id="ARBA00022723"/>
    </source>
</evidence>
<keyword evidence="13" id="KW-1185">Reference proteome</keyword>
<comment type="similarity">
    <text evidence="2">Belongs to the peptidase C19 family.</text>
</comment>
<feature type="compositionally biased region" description="Polar residues" evidence="11">
    <location>
        <begin position="755"/>
        <end position="768"/>
    </location>
</feature>
<evidence type="ECO:0000313" key="14">
    <source>
        <dbReference type="RefSeq" id="XP_018830334.1"/>
    </source>
</evidence>
<dbReference type="FunFam" id="6.10.140.2220:FF:000006">
    <property type="entry name" value="Ubiquitin carboxyl-terminal hydrolase 15"/>
    <property type="match status" value="1"/>
</dbReference>
<dbReference type="PROSITE" id="PS50235">
    <property type="entry name" value="USP_3"/>
    <property type="match status" value="1"/>
</dbReference>
<keyword evidence="7" id="KW-0833">Ubl conjugation pathway</keyword>
<keyword evidence="10" id="KW-0862">Zinc</keyword>
<evidence type="ECO:0000256" key="3">
    <source>
        <dbReference type="ARBA" id="ARBA00012759"/>
    </source>
</evidence>
<feature type="region of interest" description="Disordered" evidence="11">
    <location>
        <begin position="806"/>
        <end position="825"/>
    </location>
</feature>
<dbReference type="Pfam" id="PF00443">
    <property type="entry name" value="UCH"/>
    <property type="match status" value="1"/>
</dbReference>
<dbReference type="GO" id="GO:0005634">
    <property type="term" value="C:nucleus"/>
    <property type="evidence" value="ECO:0000318"/>
    <property type="project" value="GO_Central"/>
</dbReference>
<organism evidence="13 14">
    <name type="scientific">Juglans regia</name>
    <name type="common">English walnut</name>
    <dbReference type="NCBI Taxonomy" id="51240"/>
    <lineage>
        <taxon>Eukaryota</taxon>
        <taxon>Viridiplantae</taxon>
        <taxon>Streptophyta</taxon>
        <taxon>Embryophyta</taxon>
        <taxon>Tracheophyta</taxon>
        <taxon>Spermatophyta</taxon>
        <taxon>Magnoliopsida</taxon>
        <taxon>eudicotyledons</taxon>
        <taxon>Gunneridae</taxon>
        <taxon>Pentapetalae</taxon>
        <taxon>rosids</taxon>
        <taxon>fabids</taxon>
        <taxon>Fagales</taxon>
        <taxon>Juglandaceae</taxon>
        <taxon>Juglans</taxon>
    </lineage>
</organism>
<keyword evidence="6" id="KW-0863">Zinc-finger</keyword>
<dbReference type="Gene3D" id="6.10.140.2220">
    <property type="match status" value="1"/>
</dbReference>
<dbReference type="KEGG" id="jre:108998276"/>
<dbReference type="InterPro" id="IPR038765">
    <property type="entry name" value="Papain-like_cys_pep_sf"/>
</dbReference>
<dbReference type="InterPro" id="IPR018200">
    <property type="entry name" value="USP_CS"/>
</dbReference>
<dbReference type="Pfam" id="PF01753">
    <property type="entry name" value="zf-MYND"/>
    <property type="match status" value="1"/>
</dbReference>
<dbReference type="Gene3D" id="3.90.70.10">
    <property type="entry name" value="Cysteine proteinases"/>
    <property type="match status" value="1"/>
</dbReference>
<keyword evidence="9" id="KW-0788">Thiol protease</keyword>
<sequence>MLVPGILGFQTVLFALICFVCLVIRHKSKNAAAKKEEIMRLVAMASEEAALAEVEATVEYTSMPVLRLYQCAVCYSDTTMRCSRCKTVRYCSGKCQIMHWRHGHRDECCRQIGTMEFQDRSDFGENAMPAKQSELYDTKGLHIGFASSCASSSAGFSLSRVGNESYDDNSSNQSIRSGTIDRSEKLLSDDVAPDMLTTKSSFNEMELTTLLPTESINKINFVDGKSRASKSTNMKSGRIDEKVDFKSQFSKPKPLVTNDTKPKNLSNIKLPRGSALAGKSVADASKLRCPPSLSCLGSDSVGDDGTEDAKLFKCKEVSSLSSKASGDHPSSALGRHLLSNSKSGKLDDCHVFPVKVGSPPSLPQDVRNGLKISVQKVVQQFRASKESKHKLSGLGNDIAGKYNCKIVFPYELFVKLYCYDKVELCPFGLTNCGNSCYANAVLQCLAFTQPLTTYLLHGHHSKSCRKKGWCFICEFECLIQKAKEGYSPLSPIGVLSKTGSNLGHGREEDAHEFLRYAVDTMQSVCLKEAGSMGPMAEETTLVGLTFGGYLRSKIKCMKCLGKSVRCEQMMDLTVEIDGDIGTLEEALAQFTATEMLDRDNKYYCNRCKCYEKAKKKLTILELPNILTIVLKRFRSGNLEKLSKSIRFPEVLDMAPYINGTNEKPSLYSLYAVVVHLDIMNAAFSGHYVCYVKNNGEWFRIDDSTVEPVELERVLLEGAYMLLYARHSPRAPAFTRNNGVSHGGRSKKRNLEAVPSSLTTSKTQSNSVAAQQKLGRYNNESFHPDDWRFHSMQRIRAVDSLSESSSLFSSSDASSCSTASTKDSASTGDLSDYIFGEMGPNCYNHYGLSSESVPSSSYGNLDADSEMNKNVSRLASRRRNDWGEDLDGNGNSAILYPNTSRQFRKSSSQFGSSSGGACRDTDLEQSGYANHFAVNSGVTLRRIGGNRSAQTFS</sequence>
<dbReference type="GO" id="GO:0005829">
    <property type="term" value="C:cytosol"/>
    <property type="evidence" value="ECO:0000318"/>
    <property type="project" value="GO_Central"/>
</dbReference>
<dbReference type="GO" id="GO:0008270">
    <property type="term" value="F:zinc ion binding"/>
    <property type="evidence" value="ECO:0007669"/>
    <property type="project" value="UniProtKB-KW"/>
</dbReference>
<protein>
    <recommendedName>
        <fullName evidence="3">ubiquitinyl hydrolase 1</fullName>
        <ecNumber evidence="3">3.4.19.12</ecNumber>
    </recommendedName>
</protein>
<dbReference type="AlphaFoldDB" id="A0A2I4FFA8"/>
<evidence type="ECO:0000256" key="12">
    <source>
        <dbReference type="SAM" id="Phobius"/>
    </source>
</evidence>
<dbReference type="RefSeq" id="XP_018830334.1">
    <property type="nucleotide sequence ID" value="XM_018974789.2"/>
</dbReference>
<evidence type="ECO:0000256" key="8">
    <source>
        <dbReference type="ARBA" id="ARBA00022801"/>
    </source>
</evidence>
<proteinExistence type="inferred from homology"/>
<dbReference type="GO" id="GO:0016579">
    <property type="term" value="P:protein deubiquitination"/>
    <property type="evidence" value="ECO:0007669"/>
    <property type="project" value="InterPro"/>
</dbReference>
<feature type="region of interest" description="Disordered" evidence="11">
    <location>
        <begin position="733"/>
        <end position="768"/>
    </location>
</feature>
<dbReference type="InterPro" id="IPR002893">
    <property type="entry name" value="Znf_MYND"/>
</dbReference>
<accession>A0A2I4FFA8</accession>
<evidence type="ECO:0000256" key="7">
    <source>
        <dbReference type="ARBA" id="ARBA00022786"/>
    </source>
</evidence>
<dbReference type="GO" id="GO:0031647">
    <property type="term" value="P:regulation of protein stability"/>
    <property type="evidence" value="ECO:0000318"/>
    <property type="project" value="GO_Central"/>
</dbReference>
<keyword evidence="4" id="KW-0645">Protease</keyword>
<keyword evidence="12" id="KW-0472">Membrane</keyword>
<dbReference type="InterPro" id="IPR001394">
    <property type="entry name" value="Peptidase_C19_UCH"/>
</dbReference>
<evidence type="ECO:0000256" key="2">
    <source>
        <dbReference type="ARBA" id="ARBA00009085"/>
    </source>
</evidence>
<dbReference type="FunFam" id="3.90.70.10:FF:000026">
    <property type="entry name" value="Ubiquitin carboxyl-terminal hydrolase 15"/>
    <property type="match status" value="1"/>
</dbReference>
<dbReference type="STRING" id="51240.A0A2I4FFA8"/>
<dbReference type="OrthoDB" id="420187at2759"/>
<keyword evidence="12" id="KW-1133">Transmembrane helix</keyword>
<dbReference type="FunCoup" id="A0A2I4FFA8">
    <property type="interactions" value="1222"/>
</dbReference>
<evidence type="ECO:0000256" key="11">
    <source>
        <dbReference type="SAM" id="MobiDB-lite"/>
    </source>
</evidence>
<evidence type="ECO:0000313" key="13">
    <source>
        <dbReference type="Proteomes" id="UP000235220"/>
    </source>
</evidence>
<evidence type="ECO:0000256" key="1">
    <source>
        <dbReference type="ARBA" id="ARBA00000707"/>
    </source>
</evidence>
<dbReference type="EC" id="3.4.19.12" evidence="3"/>
<evidence type="ECO:0000256" key="4">
    <source>
        <dbReference type="ARBA" id="ARBA00022670"/>
    </source>
</evidence>
<dbReference type="PANTHER" id="PTHR24006">
    <property type="entry name" value="UBIQUITIN CARBOXYL-TERMINAL HYDROLASE"/>
    <property type="match status" value="1"/>
</dbReference>
<evidence type="ECO:0000256" key="6">
    <source>
        <dbReference type="ARBA" id="ARBA00022771"/>
    </source>
</evidence>
<dbReference type="InterPro" id="IPR050164">
    <property type="entry name" value="Peptidase_C19"/>
</dbReference>
<keyword evidence="8" id="KW-0378">Hydrolase</keyword>
<keyword evidence="5" id="KW-0479">Metal-binding</keyword>
<evidence type="ECO:0000256" key="9">
    <source>
        <dbReference type="ARBA" id="ARBA00022807"/>
    </source>
</evidence>